<gene>
    <name evidence="1" type="ORF">LCGC14_2800250</name>
</gene>
<accession>A0A0F8YMU9</accession>
<comment type="caution">
    <text evidence="1">The sequence shown here is derived from an EMBL/GenBank/DDBJ whole genome shotgun (WGS) entry which is preliminary data.</text>
</comment>
<reference evidence="1" key="1">
    <citation type="journal article" date="2015" name="Nature">
        <title>Complex archaea that bridge the gap between prokaryotes and eukaryotes.</title>
        <authorList>
            <person name="Spang A."/>
            <person name="Saw J.H."/>
            <person name="Jorgensen S.L."/>
            <person name="Zaremba-Niedzwiedzka K."/>
            <person name="Martijn J."/>
            <person name="Lind A.E."/>
            <person name="van Eijk R."/>
            <person name="Schleper C."/>
            <person name="Guy L."/>
            <person name="Ettema T.J."/>
        </authorList>
    </citation>
    <scope>NUCLEOTIDE SEQUENCE</scope>
</reference>
<proteinExistence type="predicted"/>
<dbReference type="EMBL" id="LAZR01052526">
    <property type="protein sequence ID" value="KKK82753.1"/>
    <property type="molecule type" value="Genomic_DNA"/>
</dbReference>
<protein>
    <submittedName>
        <fullName evidence="1">Uncharacterized protein</fullName>
    </submittedName>
</protein>
<dbReference type="AlphaFoldDB" id="A0A0F8YMU9"/>
<evidence type="ECO:0000313" key="1">
    <source>
        <dbReference type="EMBL" id="KKK82753.1"/>
    </source>
</evidence>
<organism evidence="1">
    <name type="scientific">marine sediment metagenome</name>
    <dbReference type="NCBI Taxonomy" id="412755"/>
    <lineage>
        <taxon>unclassified sequences</taxon>
        <taxon>metagenomes</taxon>
        <taxon>ecological metagenomes</taxon>
    </lineage>
</organism>
<sequence length="292" mass="32113">MFIRPGIEFGRGEFHGIVTRNEVEVGEDGEQLIAEVEHQLAAELRNPLLGRWQMTEGQLVLTDTEVVRFNTSPGLLCGAAPQQVGARRCKLFDPSGNGLRWTVADALGYLLATELPESIEIPSLDELNQLAGGVDLGEYNATGTTLGTALVAIAHRGGLEIRSSRSGVGIVVYRPGQGGRRSSIRLQAAGETFRPAGSNITDSRILLASRPSRPPVRVIGGYKRYEATFTLQPGWICDSSEEFRRWVLNEYGQCEYVMPFDFATISQEDFLVRKGRQFLQCVSTDTYNASWG</sequence>
<feature type="non-terminal residue" evidence="1">
    <location>
        <position position="292"/>
    </location>
</feature>
<name>A0A0F8YMU9_9ZZZZ</name>